<organism evidence="1 2">
    <name type="scientific">Anisodus acutangulus</name>
    <dbReference type="NCBI Taxonomy" id="402998"/>
    <lineage>
        <taxon>Eukaryota</taxon>
        <taxon>Viridiplantae</taxon>
        <taxon>Streptophyta</taxon>
        <taxon>Embryophyta</taxon>
        <taxon>Tracheophyta</taxon>
        <taxon>Spermatophyta</taxon>
        <taxon>Magnoliopsida</taxon>
        <taxon>eudicotyledons</taxon>
        <taxon>Gunneridae</taxon>
        <taxon>Pentapetalae</taxon>
        <taxon>asterids</taxon>
        <taxon>lamiids</taxon>
        <taxon>Solanales</taxon>
        <taxon>Solanaceae</taxon>
        <taxon>Solanoideae</taxon>
        <taxon>Hyoscyameae</taxon>
        <taxon>Anisodus</taxon>
    </lineage>
</organism>
<name>A0A9Q1LZA0_9SOLA</name>
<dbReference type="EMBL" id="JAJAGQ010000012">
    <property type="protein sequence ID" value="KAJ8547483.1"/>
    <property type="molecule type" value="Genomic_DNA"/>
</dbReference>
<proteinExistence type="predicted"/>
<sequence length="81" mass="9678">MDKIVVVGRDKTKFQIFIVDRNEMTIVQLKKCKKWCSPFSNFGFLEHLGIKFFWQLMYCYLEKFKFFGSSFTVTQRIGNCS</sequence>
<evidence type="ECO:0000313" key="1">
    <source>
        <dbReference type="EMBL" id="KAJ8547483.1"/>
    </source>
</evidence>
<protein>
    <submittedName>
        <fullName evidence="1">Uncharacterized protein</fullName>
    </submittedName>
</protein>
<comment type="caution">
    <text evidence="1">The sequence shown here is derived from an EMBL/GenBank/DDBJ whole genome shotgun (WGS) entry which is preliminary data.</text>
</comment>
<keyword evidence="2" id="KW-1185">Reference proteome</keyword>
<reference evidence="2" key="1">
    <citation type="journal article" date="2023" name="Proc. Natl. Acad. Sci. U.S.A.">
        <title>Genomic and structural basis for evolution of tropane alkaloid biosynthesis.</title>
        <authorList>
            <person name="Wanga Y.-J."/>
            <person name="Taina T."/>
            <person name="Yua J.-Y."/>
            <person name="Lia J."/>
            <person name="Xua B."/>
            <person name="Chenc J."/>
            <person name="D'Auriad J.C."/>
            <person name="Huanga J.-P."/>
            <person name="Huanga S.-X."/>
        </authorList>
    </citation>
    <scope>NUCLEOTIDE SEQUENCE [LARGE SCALE GENOMIC DNA]</scope>
    <source>
        <strain evidence="2">cv. KIB-2019</strain>
    </source>
</reference>
<dbReference type="Proteomes" id="UP001152561">
    <property type="component" value="Unassembled WGS sequence"/>
</dbReference>
<evidence type="ECO:0000313" key="2">
    <source>
        <dbReference type="Proteomes" id="UP001152561"/>
    </source>
</evidence>
<accession>A0A9Q1LZA0</accession>
<dbReference type="AlphaFoldDB" id="A0A9Q1LZA0"/>
<gene>
    <name evidence="1" type="ORF">K7X08_011069</name>
</gene>